<accession>A0A6M3RFL9</accession>
<sequence>MGIIVSLSCFFSILFSLLVLSSASTLNMWLYIELSVLSVIPCFFGNYSFSNYYKGLLYYLLLSGISSGFIFSGLILINQGADLVIFVGFLVKFCLFPLGFWLYLVGTSSSWIVIWLITCCSKIYSPIVGYLFSNNYLINSCFVLSSLTFLFCGVYFWFGCSNNVLIWINMSIASSCLIFLVFISYTGYLLYSFLFFYLFWSSLCILFLSNLSNFYSLFSSGSSAYLLYSIPFSLSFVYKFLSVVVLIVCLAPWPLVISFFFYGVSEQYYLFKSWGFLWSIQDGNLF</sequence>
<feature type="transmembrane region" description="Helical" evidence="1">
    <location>
        <begin position="56"/>
        <end position="77"/>
    </location>
</feature>
<gene>
    <name evidence="2" type="primary">nad2</name>
</gene>
<keyword evidence="1" id="KW-0812">Transmembrane</keyword>
<protein>
    <submittedName>
        <fullName evidence="2">NADH dehydrogenase subunit 2</fullName>
    </submittedName>
</protein>
<feature type="transmembrane region" description="Helical" evidence="1">
    <location>
        <begin position="189"/>
        <end position="208"/>
    </location>
</feature>
<proteinExistence type="predicted"/>
<dbReference type="AlphaFoldDB" id="A0A6M3RFL9"/>
<dbReference type="EMBL" id="MN746369">
    <property type="protein sequence ID" value="QJD07230.1"/>
    <property type="molecule type" value="Genomic_DNA"/>
</dbReference>
<evidence type="ECO:0000256" key="1">
    <source>
        <dbReference type="SAM" id="Phobius"/>
    </source>
</evidence>
<feature type="transmembrane region" description="Helical" evidence="1">
    <location>
        <begin position="164"/>
        <end position="183"/>
    </location>
</feature>
<feature type="transmembrane region" description="Helical" evidence="1">
    <location>
        <begin position="137"/>
        <end position="157"/>
    </location>
</feature>
<feature type="transmembrane region" description="Helical" evidence="1">
    <location>
        <begin position="111"/>
        <end position="131"/>
    </location>
</feature>
<feature type="transmembrane region" description="Helical" evidence="1">
    <location>
        <begin position="240"/>
        <end position="264"/>
    </location>
</feature>
<keyword evidence="2" id="KW-0496">Mitochondrion</keyword>
<keyword evidence="1" id="KW-1133">Transmembrane helix</keyword>
<keyword evidence="1" id="KW-0472">Membrane</keyword>
<reference evidence="2" key="1">
    <citation type="submission" date="2019-11" db="EMBL/GenBank/DDBJ databases">
        <authorList>
            <person name="Yang C."/>
        </authorList>
    </citation>
    <scope>NUCLEOTIDE SEQUENCE</scope>
    <source>
        <tissue evidence="2">Muscle</tissue>
    </source>
</reference>
<name>A0A6M3RFL9_9PLAT</name>
<organism evidence="2">
    <name type="scientific">Capsaloides cristatus</name>
    <dbReference type="NCBI Taxonomy" id="1101449"/>
    <lineage>
        <taxon>Eukaryota</taxon>
        <taxon>Metazoa</taxon>
        <taxon>Spiralia</taxon>
        <taxon>Lophotrochozoa</taxon>
        <taxon>Platyhelminthes</taxon>
        <taxon>Monogenea</taxon>
        <taxon>Monopisthocotylea</taxon>
        <taxon>Capsalidea</taxon>
        <taxon>Capsalidae</taxon>
        <taxon>Capsaloides</taxon>
    </lineage>
</organism>
<evidence type="ECO:0000313" key="2">
    <source>
        <dbReference type="EMBL" id="QJD07230.1"/>
    </source>
</evidence>
<geneLocation type="mitochondrion" evidence="2"/>
<feature type="transmembrane region" description="Helical" evidence="1">
    <location>
        <begin position="83"/>
        <end position="104"/>
    </location>
</feature>
<feature type="transmembrane region" description="Helical" evidence="1">
    <location>
        <begin position="31"/>
        <end position="49"/>
    </location>
</feature>